<evidence type="ECO:0000256" key="4">
    <source>
        <dbReference type="ARBA" id="ARBA00022951"/>
    </source>
</evidence>
<evidence type="ECO:0000256" key="7">
    <source>
        <dbReference type="ARBA" id="ARBA00023180"/>
    </source>
</evidence>
<keyword evidence="6" id="KW-0472">Membrane</keyword>
<evidence type="ECO:0000256" key="1">
    <source>
        <dbReference type="ARBA" id="ARBA00004564"/>
    </source>
</evidence>
<dbReference type="CDD" id="cd09913">
    <property type="entry name" value="EHD"/>
    <property type="match status" value="1"/>
</dbReference>
<dbReference type="Gene3D" id="3.40.50.300">
    <property type="entry name" value="P-loop containing nucleotide triphosphate hydrolases"/>
    <property type="match status" value="1"/>
</dbReference>
<feature type="compositionally biased region" description="Acidic residues" evidence="10">
    <location>
        <begin position="89"/>
        <end position="145"/>
    </location>
</feature>
<feature type="compositionally biased region" description="Acidic residues" evidence="10">
    <location>
        <begin position="262"/>
        <end position="304"/>
    </location>
</feature>
<dbReference type="Proteomes" id="UP000515145">
    <property type="component" value="Chromosome 1"/>
</dbReference>
<dbReference type="InterPro" id="IPR031692">
    <property type="entry name" value="EHD_N"/>
</dbReference>
<dbReference type="GO" id="GO:0033017">
    <property type="term" value="C:sarcoplasmic reticulum membrane"/>
    <property type="evidence" value="ECO:0007669"/>
    <property type="project" value="UniProtKB-SubCell"/>
</dbReference>
<evidence type="ECO:0000313" key="13">
    <source>
        <dbReference type="Proteomes" id="UP000515145"/>
    </source>
</evidence>
<organism evidence="13 14">
    <name type="scientific">Parambassis ranga</name>
    <name type="common">Indian glassy fish</name>
    <dbReference type="NCBI Taxonomy" id="210632"/>
    <lineage>
        <taxon>Eukaryota</taxon>
        <taxon>Metazoa</taxon>
        <taxon>Chordata</taxon>
        <taxon>Craniata</taxon>
        <taxon>Vertebrata</taxon>
        <taxon>Euteleostomi</taxon>
        <taxon>Actinopterygii</taxon>
        <taxon>Neopterygii</taxon>
        <taxon>Teleostei</taxon>
        <taxon>Neoteleostei</taxon>
        <taxon>Acanthomorphata</taxon>
        <taxon>Ovalentaria</taxon>
        <taxon>Ambassidae</taxon>
        <taxon>Parambassis</taxon>
    </lineage>
</organism>
<evidence type="ECO:0000256" key="6">
    <source>
        <dbReference type="ARBA" id="ARBA00023136"/>
    </source>
</evidence>
<comment type="subcellular location">
    <subcellularLocation>
        <location evidence="1">Sarcoplasmic reticulum lumen</location>
    </subcellularLocation>
    <subcellularLocation>
        <location evidence="8">Sarcoplasmic reticulum membrane</location>
        <topology evidence="8">Peripheral membrane protein</topology>
    </subcellularLocation>
</comment>
<dbReference type="GO" id="GO:0005525">
    <property type="term" value="F:GTP binding"/>
    <property type="evidence" value="ECO:0007669"/>
    <property type="project" value="InterPro"/>
</dbReference>
<dbReference type="OrthoDB" id="422720at2759"/>
<dbReference type="InterPro" id="IPR027417">
    <property type="entry name" value="P-loop_NTPase"/>
</dbReference>
<feature type="region of interest" description="Disordered" evidence="10">
    <location>
        <begin position="923"/>
        <end position="959"/>
    </location>
</feature>
<feature type="compositionally biased region" description="Basic and acidic residues" evidence="10">
    <location>
        <begin position="214"/>
        <end position="227"/>
    </location>
</feature>
<evidence type="ECO:0000256" key="10">
    <source>
        <dbReference type="SAM" id="MobiDB-lite"/>
    </source>
</evidence>
<dbReference type="GeneID" id="114432699"/>
<evidence type="ECO:0000256" key="2">
    <source>
        <dbReference type="ARBA" id="ARBA00022729"/>
    </source>
</evidence>
<proteinExistence type="predicted"/>
<feature type="chain" id="PRO_5027545360" description="Sarcalumenin" evidence="11">
    <location>
        <begin position="20"/>
        <end position="959"/>
    </location>
</feature>
<feature type="compositionally biased region" description="Acidic residues" evidence="10">
    <location>
        <begin position="228"/>
        <end position="254"/>
    </location>
</feature>
<evidence type="ECO:0000256" key="8">
    <source>
        <dbReference type="ARBA" id="ARBA00060448"/>
    </source>
</evidence>
<evidence type="ECO:0000256" key="3">
    <source>
        <dbReference type="ARBA" id="ARBA00022741"/>
    </source>
</evidence>
<name>A0A6P7I1J3_9TELE</name>
<keyword evidence="3" id="KW-0547">Nucleotide-binding</keyword>
<keyword evidence="2 11" id="KW-0732">Signal</keyword>
<keyword evidence="5" id="KW-0342">GTP-binding</keyword>
<feature type="signal peptide" evidence="11">
    <location>
        <begin position="1"/>
        <end position="19"/>
    </location>
</feature>
<feature type="compositionally biased region" description="Acidic residues" evidence="10">
    <location>
        <begin position="202"/>
        <end position="213"/>
    </location>
</feature>
<dbReference type="Pfam" id="PF16880">
    <property type="entry name" value="EHD_N"/>
    <property type="match status" value="1"/>
</dbReference>
<dbReference type="InterPro" id="IPR030381">
    <property type="entry name" value="G_DYNAMIN_dom"/>
</dbReference>
<dbReference type="InterPro" id="IPR051943">
    <property type="entry name" value="TRAFAC_Dynamin-like_GTPase"/>
</dbReference>
<feature type="compositionally biased region" description="Basic and acidic residues" evidence="10">
    <location>
        <begin position="483"/>
        <end position="498"/>
    </location>
</feature>
<dbReference type="PROSITE" id="PS51718">
    <property type="entry name" value="G_DYNAMIN_2"/>
    <property type="match status" value="1"/>
</dbReference>
<evidence type="ECO:0000256" key="5">
    <source>
        <dbReference type="ARBA" id="ARBA00023134"/>
    </source>
</evidence>
<evidence type="ECO:0000259" key="12">
    <source>
        <dbReference type="PROSITE" id="PS51718"/>
    </source>
</evidence>
<feature type="region of interest" description="Disordered" evidence="10">
    <location>
        <begin position="479"/>
        <end position="509"/>
    </location>
</feature>
<feature type="compositionally biased region" description="Acidic residues" evidence="10">
    <location>
        <begin position="153"/>
        <end position="189"/>
    </location>
</feature>
<dbReference type="AlphaFoldDB" id="A0A6P7I1J3"/>
<dbReference type="RefSeq" id="XP_028256687.1">
    <property type="nucleotide sequence ID" value="XM_028400886.1"/>
</dbReference>
<evidence type="ECO:0000256" key="9">
    <source>
        <dbReference type="ARBA" id="ARBA00074933"/>
    </source>
</evidence>
<keyword evidence="4" id="KW-0703">Sarcoplasmic reticulum</keyword>
<accession>A0A6P7I1J3</accession>
<evidence type="ECO:0000313" key="14">
    <source>
        <dbReference type="RefSeq" id="XP_028256687.1"/>
    </source>
</evidence>
<feature type="domain" description="Dynamin-type G" evidence="12">
    <location>
        <begin position="563"/>
        <end position="804"/>
    </location>
</feature>
<evidence type="ECO:0000256" key="11">
    <source>
        <dbReference type="SAM" id="SignalP"/>
    </source>
</evidence>
<dbReference type="InParanoid" id="A0A6P7I1J3"/>
<dbReference type="GO" id="GO:0033018">
    <property type="term" value="C:sarcoplasmic reticulum lumen"/>
    <property type="evidence" value="ECO:0007669"/>
    <property type="project" value="UniProtKB-SubCell"/>
</dbReference>
<feature type="region of interest" description="Disordered" evidence="10">
    <location>
        <begin position="43"/>
        <end position="465"/>
    </location>
</feature>
<dbReference type="PANTHER" id="PTHR43681">
    <property type="entry name" value="TRANSMEMBRANE GTPASE FZO"/>
    <property type="match status" value="1"/>
</dbReference>
<protein>
    <recommendedName>
        <fullName evidence="9">Sarcalumenin</fullName>
    </recommendedName>
</protein>
<dbReference type="PANTHER" id="PTHR43681:SF1">
    <property type="entry name" value="SARCALUMENIN"/>
    <property type="match status" value="1"/>
</dbReference>
<dbReference type="Gene3D" id="1.10.268.20">
    <property type="match status" value="1"/>
</dbReference>
<sequence length="959" mass="106932">MKSLVSVCCLLSLLALSAAETSVQDEEPLVHLQVQQPEGDLFPCGCDTTEPSQSSSNDTPAPERARCQPCKPLSALDTEEEPSSPSEHVEEEVEEVGLSPSEDDSSAEDVASEEEEQEEEEEEVTSAEEAEAEEDTSMEEEEVAEETVVTLGEAEEEEDNTEEAVNEEVIEEADAEEEKSEDEEAESATEEQVTVETVLQDDAAEEEPEVSEPEPERLPEINAKPEETEPEQAEEPEPDVLPEMISEPEQEPEVTAEHENEAVSETDPEVTSEPEVPTESETEVVSEPEPEQEETAEPEPEVTAEPEMAVVSEPEPEVTAEPENEMVSETEPEPEVTAEPETAVDSEPEPEVTAEAETEVVSEPEPEVIAEPETEVVSEPEPEVTAEAEVEVVSEPEPEVNAEPETEVVSEPEPEVTAEPETEVVSEPEPEVTAEPETEVVSEPETLEISEPEPEVVPQVEPEPVEDIAVEDVVIETEVEPASVDKEAPAPSEEHTEGEASGPTLRDRSHIEDTLRLASAELSEEFSSAMKTLLNIYHNSIKPMQEAYKYNELRQHEITDGEITSKPMVLFLGPWSVGKSSMINYLLGLHGNSQELYTGAEPTTSEYTVIMHGEKFRTIEGIVMAADSSRSFSPLERFGQGFLEKLVGIEMPHKLLERVTFVDTPGIIENRKQQERGYPYNEVCQWFIDRADLIFLVFDPTKLDVGGELEMLFRQMKGRESQIRLILNKADSLTTQDLMRVYGALFWSMAPLINVTEPPRVYVSSFWPQEYAVDTSRQLFMKEEISLLEDLNQVIENQIENKIAFIRQHGIRVRIHALLVDRYLQTYSDKLGWFSDPYEVFQDIVSDPDKYYIFKSILAKTNVSKFDLPDKEAYQDFFGVNPVSNFKQLSYHCSWTGGCLLEKIEKAISHELPALLSSVSKSADTPAPAKAAPTPPPPLPGTCEGPECEEKPKNRWRRQ</sequence>
<keyword evidence="13" id="KW-1185">Reference proteome</keyword>
<dbReference type="InterPro" id="IPR045063">
    <property type="entry name" value="Dynamin_N"/>
</dbReference>
<gene>
    <name evidence="14" type="primary">LOC114432699</name>
</gene>
<keyword evidence="7" id="KW-0325">Glycoprotein</keyword>
<dbReference type="Pfam" id="PF00350">
    <property type="entry name" value="Dynamin_N"/>
    <property type="match status" value="1"/>
</dbReference>
<dbReference type="FunFam" id="3.40.50.300:FF:000635">
    <property type="entry name" value="Sarcalumenin, putative"/>
    <property type="match status" value="1"/>
</dbReference>
<dbReference type="SUPFAM" id="SSF52540">
    <property type="entry name" value="P-loop containing nucleoside triphosphate hydrolases"/>
    <property type="match status" value="1"/>
</dbReference>
<reference evidence="14" key="1">
    <citation type="submission" date="2025-08" db="UniProtKB">
        <authorList>
            <consortium name="RefSeq"/>
        </authorList>
    </citation>
    <scope>IDENTIFICATION</scope>
</reference>
<feature type="compositionally biased region" description="Polar residues" evidence="10">
    <location>
        <begin position="49"/>
        <end position="59"/>
    </location>
</feature>
<feature type="compositionally biased region" description="Acidic residues" evidence="10">
    <location>
        <begin position="314"/>
        <end position="454"/>
    </location>
</feature>